<evidence type="ECO:0000259" key="4">
    <source>
        <dbReference type="PROSITE" id="PS50991"/>
    </source>
</evidence>
<proteinExistence type="inferred from homology"/>
<reference evidence="5 6" key="1">
    <citation type="submission" date="2019-03" db="EMBL/GenBank/DDBJ databases">
        <title>Genomic Encyclopedia of Type Strains, Phase IV (KMG-IV): sequencing the most valuable type-strain genomes for metagenomic binning, comparative biology and taxonomic classification.</title>
        <authorList>
            <person name="Goeker M."/>
        </authorList>
    </citation>
    <scope>NUCLEOTIDE SEQUENCE [LARGE SCALE GENOMIC DNA]</scope>
    <source>
        <strain evidence="5 6">DSM 2132</strain>
    </source>
</reference>
<dbReference type="InParanoid" id="A0A4R2PF21"/>
<evidence type="ECO:0000256" key="2">
    <source>
        <dbReference type="ARBA" id="ARBA00022723"/>
    </source>
</evidence>
<dbReference type="GO" id="GO:0004419">
    <property type="term" value="F:hydroxymethylglutaryl-CoA lyase activity"/>
    <property type="evidence" value="ECO:0007669"/>
    <property type="project" value="TreeGrafter"/>
</dbReference>
<evidence type="ECO:0000256" key="1">
    <source>
        <dbReference type="ARBA" id="ARBA00009405"/>
    </source>
</evidence>
<keyword evidence="6" id="KW-1185">Reference proteome</keyword>
<gene>
    <name evidence="5" type="ORF">EV659_10630</name>
</gene>
<dbReference type="GO" id="GO:0046872">
    <property type="term" value="F:metal ion binding"/>
    <property type="evidence" value="ECO:0007669"/>
    <property type="project" value="UniProtKB-KW"/>
</dbReference>
<evidence type="ECO:0000313" key="5">
    <source>
        <dbReference type="EMBL" id="TCP33872.1"/>
    </source>
</evidence>
<dbReference type="AlphaFoldDB" id="A0A4R2PF21"/>
<evidence type="ECO:0000313" key="6">
    <source>
        <dbReference type="Proteomes" id="UP000295399"/>
    </source>
</evidence>
<dbReference type="GO" id="GO:0046951">
    <property type="term" value="P:ketone body biosynthetic process"/>
    <property type="evidence" value="ECO:0007669"/>
    <property type="project" value="TreeGrafter"/>
</dbReference>
<dbReference type="PANTHER" id="PTHR42738">
    <property type="entry name" value="HYDROXYMETHYLGLUTARYL-COA LYASE"/>
    <property type="match status" value="1"/>
</dbReference>
<protein>
    <submittedName>
        <fullName evidence="5">Hydroxymethylglutaryl-CoA lyase</fullName>
    </submittedName>
</protein>
<feature type="domain" description="Pyruvate carboxyltransferase" evidence="4">
    <location>
        <begin position="6"/>
        <end position="279"/>
    </location>
</feature>
<dbReference type="Pfam" id="PF00682">
    <property type="entry name" value="HMGL-like"/>
    <property type="match status" value="1"/>
</dbReference>
<name>A0A4R2PF21_RHOSA</name>
<dbReference type="InterPro" id="IPR000891">
    <property type="entry name" value="PYR_CT"/>
</dbReference>
<dbReference type="FunFam" id="3.20.20.70:FF:000071">
    <property type="entry name" value="Hydroxymethylglutaryl-CoA lyase"/>
    <property type="match status" value="1"/>
</dbReference>
<evidence type="ECO:0000256" key="3">
    <source>
        <dbReference type="ARBA" id="ARBA00023239"/>
    </source>
</evidence>
<organism evidence="5 6">
    <name type="scientific">Rhodothalassium salexigens DSM 2132</name>
    <dbReference type="NCBI Taxonomy" id="1188247"/>
    <lineage>
        <taxon>Bacteria</taxon>
        <taxon>Pseudomonadati</taxon>
        <taxon>Pseudomonadota</taxon>
        <taxon>Alphaproteobacteria</taxon>
        <taxon>Rhodothalassiales</taxon>
        <taxon>Rhodothalassiaceae</taxon>
        <taxon>Rhodothalassium</taxon>
    </lineage>
</organism>
<dbReference type="Proteomes" id="UP000295399">
    <property type="component" value="Unassembled WGS sequence"/>
</dbReference>
<dbReference type="SUPFAM" id="SSF51569">
    <property type="entry name" value="Aldolase"/>
    <property type="match status" value="1"/>
</dbReference>
<keyword evidence="2" id="KW-0479">Metal-binding</keyword>
<dbReference type="EMBL" id="SLXO01000006">
    <property type="protein sequence ID" value="TCP33872.1"/>
    <property type="molecule type" value="Genomic_DNA"/>
</dbReference>
<dbReference type="OrthoDB" id="9784013at2"/>
<keyword evidence="3 5" id="KW-0456">Lyase</keyword>
<comment type="similarity">
    <text evidence="1">Belongs to the HMG-CoA lyase family.</text>
</comment>
<dbReference type="InterPro" id="IPR013785">
    <property type="entry name" value="Aldolase_TIM"/>
</dbReference>
<dbReference type="RefSeq" id="WP_132708540.1">
    <property type="nucleotide sequence ID" value="NZ_JACIGF010000006.1"/>
</dbReference>
<comment type="caution">
    <text evidence="5">The sequence shown here is derived from an EMBL/GenBank/DDBJ whole genome shotgun (WGS) entry which is preliminary data.</text>
</comment>
<dbReference type="GO" id="GO:0006552">
    <property type="term" value="P:L-leucine catabolic process"/>
    <property type="evidence" value="ECO:0007669"/>
    <property type="project" value="TreeGrafter"/>
</dbReference>
<sequence length="313" mass="32550">MPKRRIALVEVGPRDGLQNQPRVLPTEIKRAMIDRLMAAGIERLEVASFVHPERVPQMADAEALVAGLPDRPGVQYIGLVLNRRGLDRALATRAGGARGVDQVGAVAIASDSFATKNQGQTADESVAVAVDIVRAARARGLSAQVTLSAVCGCPFEGRVDVARVVDMARRVAEAEPAEIALADTIGVGVPAQVAELVGRVRAAVGPVPLRGHFHDTRNTGIANVWAAVEAGVDAIDASLGGLGGCPFAPRATGNVATEDVVYLLDRSGVATGVDLDALIAANAWMRDHLDAPLPSRVARAGGFPRPKNDADAA</sequence>
<accession>A0A4R2PF21</accession>
<dbReference type="PANTHER" id="PTHR42738:SF7">
    <property type="entry name" value="HYDROXYMETHYLGLUTARYL-COA LYASE"/>
    <property type="match status" value="1"/>
</dbReference>
<dbReference type="Gene3D" id="3.20.20.70">
    <property type="entry name" value="Aldolase class I"/>
    <property type="match status" value="1"/>
</dbReference>
<dbReference type="CDD" id="cd07938">
    <property type="entry name" value="DRE_TIM_HMGL"/>
    <property type="match status" value="1"/>
</dbReference>
<dbReference type="PROSITE" id="PS50991">
    <property type="entry name" value="PYR_CT"/>
    <property type="match status" value="1"/>
</dbReference>
<dbReference type="InterPro" id="IPR043594">
    <property type="entry name" value="HMGL"/>
</dbReference>
<dbReference type="NCBIfam" id="NF004283">
    <property type="entry name" value="PRK05692.1"/>
    <property type="match status" value="1"/>
</dbReference>